<dbReference type="InterPro" id="IPR003542">
    <property type="entry name" value="Enbac_synth_compD-like"/>
</dbReference>
<organism evidence="6 7">
    <name type="scientific">Streptomyces thermolilacinus SPC6</name>
    <dbReference type="NCBI Taxonomy" id="1306406"/>
    <lineage>
        <taxon>Bacteria</taxon>
        <taxon>Bacillati</taxon>
        <taxon>Actinomycetota</taxon>
        <taxon>Actinomycetes</taxon>
        <taxon>Kitasatosporales</taxon>
        <taxon>Streptomycetaceae</taxon>
        <taxon>Streptomyces</taxon>
    </lineage>
</organism>
<proteinExistence type="predicted"/>
<feature type="domain" description="4'-phosphopantetheinyl transferase" evidence="4">
    <location>
        <begin position="102"/>
        <end position="178"/>
    </location>
</feature>
<dbReference type="GO" id="GO:0009239">
    <property type="term" value="P:enterobactin biosynthetic process"/>
    <property type="evidence" value="ECO:0007669"/>
    <property type="project" value="InterPro"/>
</dbReference>
<dbReference type="eggNOG" id="COG2977">
    <property type="taxonomic scope" value="Bacteria"/>
</dbReference>
<keyword evidence="3" id="KW-0479">Metal-binding</keyword>
<feature type="binding site" evidence="2">
    <location>
        <position position="106"/>
    </location>
    <ligand>
        <name>CoA</name>
        <dbReference type="ChEBI" id="CHEBI:57287"/>
    </ligand>
</feature>
<dbReference type="AlphaFoldDB" id="A0A1D3DNV4"/>
<feature type="domain" description="4'-phosphopantetheinyl transferase N-terminal" evidence="5">
    <location>
        <begin position="27"/>
        <end position="95"/>
    </location>
</feature>
<feature type="binding site" evidence="2">
    <location>
        <position position="155"/>
    </location>
    <ligand>
        <name>CoA</name>
        <dbReference type="ChEBI" id="CHEBI:57287"/>
    </ligand>
</feature>
<feature type="binding site" evidence="2">
    <location>
        <position position="151"/>
    </location>
    <ligand>
        <name>CoA</name>
        <dbReference type="ChEBI" id="CHEBI:57287"/>
    </ligand>
</feature>
<dbReference type="InterPro" id="IPR037143">
    <property type="entry name" value="4-PPantetheinyl_Trfase_dom_sf"/>
</dbReference>
<feature type="binding site" evidence="2">
    <location>
        <position position="165"/>
    </location>
    <ligand>
        <name>CoA</name>
        <dbReference type="ChEBI" id="CHEBI:57287"/>
    </ligand>
</feature>
<evidence type="ECO:0000313" key="6">
    <source>
        <dbReference type="EMBL" id="OEJ94000.1"/>
    </source>
</evidence>
<dbReference type="GO" id="GO:0005886">
    <property type="term" value="C:plasma membrane"/>
    <property type="evidence" value="ECO:0007669"/>
    <property type="project" value="TreeGrafter"/>
</dbReference>
<sequence length="237" mass="25261">MIERTLPPYAVAVEAFSDVPGARLLPEERPFVADAAEGRRREFASVRHCARRALAGLGRPPVPLLPDADGVPRWPDGVVGSMTHCRGGYRAAAVAPRTVARAIGVDAEPHRPLREGVLASVARPGERARLAGLEHTGAAVCWDRLLFCAKEAVYKAWFPLTRVRLGFHDVDIDFEPRTDVFRARVVGGGAAGGEPGHEPSFRSGRLTGRWVVGHGVAAAAVVLPSFDIGAGRGKVSS</sequence>
<feature type="binding site" evidence="2">
    <location>
        <position position="47"/>
    </location>
    <ligand>
        <name>CoA</name>
        <dbReference type="ChEBI" id="CHEBI:57287"/>
    </ligand>
</feature>
<keyword evidence="1" id="KW-0808">Transferase</keyword>
<dbReference type="PANTHER" id="PTHR38096">
    <property type="entry name" value="ENTEROBACTIN SYNTHASE COMPONENT D"/>
    <property type="match status" value="1"/>
</dbReference>
<dbReference type="PANTHER" id="PTHR38096:SF1">
    <property type="entry name" value="ENTEROBACTIN SYNTHASE COMPONENT D"/>
    <property type="match status" value="1"/>
</dbReference>
<dbReference type="InterPro" id="IPR041354">
    <property type="entry name" value="4PPT_N"/>
</dbReference>
<dbReference type="EMBL" id="ASHX02000001">
    <property type="protein sequence ID" value="OEJ94000.1"/>
    <property type="molecule type" value="Genomic_DNA"/>
</dbReference>
<name>A0A1D3DNV4_9ACTN</name>
<keyword evidence="3" id="KW-0460">Magnesium</keyword>
<evidence type="ECO:0000256" key="2">
    <source>
        <dbReference type="PIRSR" id="PIRSR603542-1"/>
    </source>
</evidence>
<dbReference type="STRING" id="1306406.J116_005455"/>
<evidence type="ECO:0000259" key="4">
    <source>
        <dbReference type="Pfam" id="PF01648"/>
    </source>
</evidence>
<evidence type="ECO:0000256" key="3">
    <source>
        <dbReference type="PIRSR" id="PIRSR603542-2"/>
    </source>
</evidence>
<feature type="binding site" evidence="3">
    <location>
        <position position="108"/>
    </location>
    <ligand>
        <name>Mg(2+)</name>
        <dbReference type="ChEBI" id="CHEBI:18420"/>
    </ligand>
</feature>
<dbReference type="GO" id="GO:0009366">
    <property type="term" value="C:enterobactin synthetase complex"/>
    <property type="evidence" value="ECO:0007669"/>
    <property type="project" value="InterPro"/>
</dbReference>
<gene>
    <name evidence="6" type="ORF">J116_005455</name>
</gene>
<feature type="binding site" evidence="3">
    <location>
        <position position="107"/>
    </location>
    <ligand>
        <name>Mg(2+)</name>
        <dbReference type="ChEBI" id="CHEBI:18420"/>
    </ligand>
</feature>
<dbReference type="GO" id="GO:0000287">
    <property type="term" value="F:magnesium ion binding"/>
    <property type="evidence" value="ECO:0007669"/>
    <property type="project" value="InterPro"/>
</dbReference>
<comment type="caution">
    <text evidence="6">The sequence shown here is derived from an EMBL/GenBank/DDBJ whole genome shotgun (WGS) entry which is preliminary data.</text>
</comment>
<dbReference type="Pfam" id="PF17837">
    <property type="entry name" value="4PPT_N"/>
    <property type="match status" value="1"/>
</dbReference>
<evidence type="ECO:0000259" key="5">
    <source>
        <dbReference type="Pfam" id="PF17837"/>
    </source>
</evidence>
<reference evidence="6 7" key="1">
    <citation type="journal article" date="2013" name="Genome Announc.">
        <title>Genome Sequence of Streptomyces violaceusniger Strain SPC6, a Halotolerant Streptomycete That Exhibits Rapid Growth and Development.</title>
        <authorList>
            <person name="Chen X."/>
            <person name="Zhang B."/>
            <person name="Zhang W."/>
            <person name="Wu X."/>
            <person name="Zhang M."/>
            <person name="Chen T."/>
            <person name="Liu G."/>
            <person name="Dyson P."/>
        </authorList>
    </citation>
    <scope>NUCLEOTIDE SEQUENCE [LARGE SCALE GENOMIC DNA]</scope>
    <source>
        <strain evidence="6 7">SPC6</strain>
    </source>
</reference>
<keyword evidence="7" id="KW-1185">Reference proteome</keyword>
<feature type="binding site" evidence="3">
    <location>
        <position position="106"/>
    </location>
    <ligand>
        <name>Mg(2+)</name>
        <dbReference type="ChEBI" id="CHEBI:18420"/>
    </ligand>
</feature>
<evidence type="ECO:0008006" key="8">
    <source>
        <dbReference type="Google" id="ProtNLM"/>
    </source>
</evidence>
<dbReference type="GO" id="GO:0008897">
    <property type="term" value="F:holo-[acyl-carrier-protein] synthase activity"/>
    <property type="evidence" value="ECO:0007669"/>
    <property type="project" value="InterPro"/>
</dbReference>
<protein>
    <recommendedName>
        <fullName evidence="8">4'-phosphopantetheinyl transferase</fullName>
    </recommendedName>
</protein>
<dbReference type="OrthoDB" id="8210607at2"/>
<feature type="binding site" evidence="2">
    <location>
        <position position="39"/>
    </location>
    <ligand>
        <name>CoA</name>
        <dbReference type="ChEBI" id="CHEBI:57287"/>
    </ligand>
</feature>
<dbReference type="Gene3D" id="3.90.470.20">
    <property type="entry name" value="4'-phosphopantetheinyl transferase domain"/>
    <property type="match status" value="1"/>
</dbReference>
<evidence type="ECO:0000313" key="7">
    <source>
        <dbReference type="Proteomes" id="UP000095329"/>
    </source>
</evidence>
<dbReference type="Proteomes" id="UP000095329">
    <property type="component" value="Unassembled WGS sequence"/>
</dbReference>
<dbReference type="Pfam" id="PF01648">
    <property type="entry name" value="ACPS"/>
    <property type="match status" value="1"/>
</dbReference>
<dbReference type="InterPro" id="IPR008278">
    <property type="entry name" value="4-PPantetheinyl_Trfase_dom"/>
</dbReference>
<feature type="binding site" evidence="2">
    <location>
        <begin position="83"/>
        <end position="84"/>
    </location>
    <ligand>
        <name>CoA</name>
        <dbReference type="ChEBI" id="CHEBI:57287"/>
    </ligand>
</feature>
<dbReference type="SUPFAM" id="SSF56214">
    <property type="entry name" value="4'-phosphopantetheinyl transferase"/>
    <property type="match status" value="1"/>
</dbReference>
<dbReference type="PRINTS" id="PR01399">
    <property type="entry name" value="ENTSNTHTASED"/>
</dbReference>
<comment type="cofactor">
    <cofactor evidence="3">
        <name>Mg(2+)</name>
        <dbReference type="ChEBI" id="CHEBI:18420"/>
    </cofactor>
</comment>
<accession>A0A1D3DNV4</accession>
<evidence type="ECO:0000256" key="1">
    <source>
        <dbReference type="ARBA" id="ARBA00022679"/>
    </source>
</evidence>
<dbReference type="RefSeq" id="WP_023586079.1">
    <property type="nucleotide sequence ID" value="NZ_ASHX02000001.1"/>
</dbReference>